<feature type="compositionally biased region" description="Basic and acidic residues" evidence="1">
    <location>
        <begin position="413"/>
        <end position="435"/>
    </location>
</feature>
<comment type="caution">
    <text evidence="3">The sequence shown here is derived from an EMBL/GenBank/DDBJ whole genome shotgun (WGS) entry which is preliminary data.</text>
</comment>
<reference evidence="3 4" key="1">
    <citation type="submission" date="2019-06" db="EMBL/GenBank/DDBJ databases">
        <title>Draft genome of Streptomyces sedi sp. JCM16909.</title>
        <authorList>
            <person name="Klykleung N."/>
            <person name="Tanasupawat S."/>
            <person name="Kudo T."/>
            <person name="Yuki M."/>
            <person name="Ohkuma M."/>
        </authorList>
    </citation>
    <scope>NUCLEOTIDE SEQUENCE [LARGE SCALE GENOMIC DNA]</scope>
    <source>
        <strain evidence="3 4">JCM 16909</strain>
    </source>
</reference>
<accession>A0A5C4VA74</accession>
<keyword evidence="4" id="KW-1185">Reference proteome</keyword>
<feature type="region of interest" description="Disordered" evidence="1">
    <location>
        <begin position="345"/>
        <end position="435"/>
    </location>
</feature>
<feature type="transmembrane region" description="Helical" evidence="2">
    <location>
        <begin position="213"/>
        <end position="235"/>
    </location>
</feature>
<evidence type="ECO:0000256" key="1">
    <source>
        <dbReference type="SAM" id="MobiDB-lite"/>
    </source>
</evidence>
<feature type="transmembrane region" description="Helical" evidence="2">
    <location>
        <begin position="241"/>
        <end position="263"/>
    </location>
</feature>
<name>A0A5C4VA74_9ACTN</name>
<dbReference type="AlphaFoldDB" id="A0A5C4VA74"/>
<keyword evidence="2" id="KW-0472">Membrane</keyword>
<sequence>MSASADPVRALLTEHRELCAAAVDPLEIAAGLEARGVDEATAARCRHRDVFALAEELHARAGRPAPPPAPRPARRAGVRLALPLLPGALCAAGLWLVDRLPPEAAPGRAALTVACGVLTLLAVLLVLARHAPPGVAGLLALPPVGYALVGDAMLGELLVGRHHETGSAAGAALLLAFSVAPIAWCRDAFTDRCAALLAAPRLREFAAGARASLLRGCLLLAAALAVPPAALWLLSPPWAPWAGGGTLAAAALGWPLGLAALLVRHGLRALAAAGLALVGAVELLALALAGAGWLPGCSALAEPVAAPVAAHGTAVVPLAACAVGGCLLLVGAVVALPRPSAHRALPLRPVDGRAGRVPGTGPRDAPRAPSPAAPPDLSPDPSPDAPPDPSPGVSQRRPPPRPWPHRSHARSTTSDDRTTRHAGHDRNRSPGRPEV</sequence>
<feature type="transmembrane region" description="Helical" evidence="2">
    <location>
        <begin position="270"/>
        <end position="294"/>
    </location>
</feature>
<evidence type="ECO:0000313" key="4">
    <source>
        <dbReference type="Proteomes" id="UP000311713"/>
    </source>
</evidence>
<dbReference type="EMBL" id="VDGT01000003">
    <property type="protein sequence ID" value="TNM32834.1"/>
    <property type="molecule type" value="Genomic_DNA"/>
</dbReference>
<evidence type="ECO:0008006" key="5">
    <source>
        <dbReference type="Google" id="ProtNLM"/>
    </source>
</evidence>
<keyword evidence="2" id="KW-1133">Transmembrane helix</keyword>
<dbReference type="RefSeq" id="WP_139641415.1">
    <property type="nucleotide sequence ID" value="NZ_VDGT01000003.1"/>
</dbReference>
<evidence type="ECO:0000256" key="2">
    <source>
        <dbReference type="SAM" id="Phobius"/>
    </source>
</evidence>
<feature type="transmembrane region" description="Helical" evidence="2">
    <location>
        <begin position="109"/>
        <end position="128"/>
    </location>
</feature>
<keyword evidence="2" id="KW-0812">Transmembrane</keyword>
<feature type="compositionally biased region" description="Pro residues" evidence="1">
    <location>
        <begin position="368"/>
        <end position="390"/>
    </location>
</feature>
<protein>
    <recommendedName>
        <fullName evidence="5">Integral membrane protein</fullName>
    </recommendedName>
</protein>
<organism evidence="3 4">
    <name type="scientific">Streptomyces sedi</name>
    <dbReference type="NCBI Taxonomy" id="555059"/>
    <lineage>
        <taxon>Bacteria</taxon>
        <taxon>Bacillati</taxon>
        <taxon>Actinomycetota</taxon>
        <taxon>Actinomycetes</taxon>
        <taxon>Kitasatosporales</taxon>
        <taxon>Streptomycetaceae</taxon>
        <taxon>Streptomyces</taxon>
    </lineage>
</organism>
<feature type="transmembrane region" description="Helical" evidence="2">
    <location>
        <begin position="135"/>
        <end position="154"/>
    </location>
</feature>
<dbReference type="Proteomes" id="UP000311713">
    <property type="component" value="Unassembled WGS sequence"/>
</dbReference>
<feature type="transmembrane region" description="Helical" evidence="2">
    <location>
        <begin position="80"/>
        <end position="97"/>
    </location>
</feature>
<dbReference type="OrthoDB" id="4339140at2"/>
<feature type="transmembrane region" description="Helical" evidence="2">
    <location>
        <begin position="314"/>
        <end position="336"/>
    </location>
</feature>
<proteinExistence type="predicted"/>
<gene>
    <name evidence="3" type="ORF">FH715_05850</name>
</gene>
<feature type="transmembrane region" description="Helical" evidence="2">
    <location>
        <begin position="166"/>
        <end position="185"/>
    </location>
</feature>
<evidence type="ECO:0000313" key="3">
    <source>
        <dbReference type="EMBL" id="TNM32834.1"/>
    </source>
</evidence>